<dbReference type="OrthoDB" id="8478503at2"/>
<dbReference type="PANTHER" id="PTHR22911">
    <property type="entry name" value="ACYL-MALONYL CONDENSING ENZYME-RELATED"/>
    <property type="match status" value="1"/>
</dbReference>
<keyword evidence="9" id="KW-1185">Reference proteome</keyword>
<feature type="domain" description="EamA" evidence="7">
    <location>
        <begin position="14"/>
        <end position="146"/>
    </location>
</feature>
<feature type="transmembrane region" description="Helical" evidence="6">
    <location>
        <begin position="220"/>
        <end position="239"/>
    </location>
</feature>
<proteinExistence type="inferred from homology"/>
<feature type="transmembrane region" description="Helical" evidence="6">
    <location>
        <begin position="130"/>
        <end position="147"/>
    </location>
</feature>
<comment type="similarity">
    <text evidence="2">Belongs to the drug/metabolite transporter (DMT) superfamily. 10 TMS drug/metabolite exporter (DME) (TC 2.A.7.3) family.</text>
</comment>
<feature type="transmembrane region" description="Helical" evidence="6">
    <location>
        <begin position="42"/>
        <end position="62"/>
    </location>
</feature>
<dbReference type="PANTHER" id="PTHR22911:SF6">
    <property type="entry name" value="SOLUTE CARRIER FAMILY 35 MEMBER G1"/>
    <property type="match status" value="1"/>
</dbReference>
<dbReference type="EMBL" id="FOSZ01000001">
    <property type="protein sequence ID" value="SFK61241.1"/>
    <property type="molecule type" value="Genomic_DNA"/>
</dbReference>
<comment type="subcellular location">
    <subcellularLocation>
        <location evidence="1">Membrane</location>
        <topology evidence="1">Multi-pass membrane protein</topology>
    </subcellularLocation>
</comment>
<gene>
    <name evidence="8" type="ORF">SAMN04488036_101670</name>
</gene>
<feature type="transmembrane region" description="Helical" evidence="6">
    <location>
        <begin position="106"/>
        <end position="123"/>
    </location>
</feature>
<feature type="transmembrane region" description="Helical" evidence="6">
    <location>
        <begin position="12"/>
        <end position="36"/>
    </location>
</feature>
<feature type="transmembrane region" description="Helical" evidence="6">
    <location>
        <begin position="159"/>
        <end position="180"/>
    </location>
</feature>
<sequence length="298" mass="31605">MTASAAPFDRPVLGLWLRVASIAAFAVMALCVKLAADHYPTGQIVFFRSAFALLPLILFMWLQGALPAQLFTKRPLGHFKRCLAGCAAMFTAFASLRYLSLADYTLIGFLAPFATILLARVCLGEHIPPASWICIAIGFCGVLLLVWPELSAPQSRGGTMLGVALGIATAVLTAIAKIQIRRLTRTEHAGTIALYFAVSCTLAGAATAVFGWKYPNPIDLLFLIGSGIAGGTAHILMTLSIQICPLSRQAGLEYLALGFAALLDLLFLNIVPGAWSLAAMALVMLAAILSFHAPSTGR</sequence>
<evidence type="ECO:0000313" key="8">
    <source>
        <dbReference type="EMBL" id="SFK61241.1"/>
    </source>
</evidence>
<dbReference type="SUPFAM" id="SSF103481">
    <property type="entry name" value="Multidrug resistance efflux transporter EmrE"/>
    <property type="match status" value="2"/>
</dbReference>
<keyword evidence="3 6" id="KW-0812">Transmembrane</keyword>
<protein>
    <submittedName>
        <fullName evidence="8">EamA-like transporter family protein</fullName>
    </submittedName>
</protein>
<evidence type="ECO:0000259" key="7">
    <source>
        <dbReference type="Pfam" id="PF00892"/>
    </source>
</evidence>
<dbReference type="RefSeq" id="WP_093320204.1">
    <property type="nucleotide sequence ID" value="NZ_FOSZ01000001.1"/>
</dbReference>
<accession>A0A1I4AZG9</accession>
<feature type="transmembrane region" description="Helical" evidence="6">
    <location>
        <begin position="274"/>
        <end position="293"/>
    </location>
</feature>
<evidence type="ECO:0000256" key="5">
    <source>
        <dbReference type="ARBA" id="ARBA00023136"/>
    </source>
</evidence>
<dbReference type="STRING" id="1280847.SAMN04488036_101670"/>
<keyword evidence="5 6" id="KW-0472">Membrane</keyword>
<evidence type="ECO:0000313" key="9">
    <source>
        <dbReference type="Proteomes" id="UP000198851"/>
    </source>
</evidence>
<feature type="transmembrane region" description="Helical" evidence="6">
    <location>
        <begin position="192"/>
        <end position="214"/>
    </location>
</feature>
<evidence type="ECO:0000256" key="3">
    <source>
        <dbReference type="ARBA" id="ARBA00022692"/>
    </source>
</evidence>
<evidence type="ECO:0000256" key="4">
    <source>
        <dbReference type="ARBA" id="ARBA00022989"/>
    </source>
</evidence>
<organism evidence="8 9">
    <name type="scientific">Shimia haliotis</name>
    <dbReference type="NCBI Taxonomy" id="1280847"/>
    <lineage>
        <taxon>Bacteria</taxon>
        <taxon>Pseudomonadati</taxon>
        <taxon>Pseudomonadota</taxon>
        <taxon>Alphaproteobacteria</taxon>
        <taxon>Rhodobacterales</taxon>
        <taxon>Roseobacteraceae</taxon>
    </lineage>
</organism>
<dbReference type="AlphaFoldDB" id="A0A1I4AZG9"/>
<dbReference type="GO" id="GO:0016020">
    <property type="term" value="C:membrane"/>
    <property type="evidence" value="ECO:0007669"/>
    <property type="project" value="UniProtKB-SubCell"/>
</dbReference>
<evidence type="ECO:0000256" key="6">
    <source>
        <dbReference type="SAM" id="Phobius"/>
    </source>
</evidence>
<dbReference type="InterPro" id="IPR037185">
    <property type="entry name" value="EmrE-like"/>
</dbReference>
<reference evidence="9" key="1">
    <citation type="submission" date="2016-10" db="EMBL/GenBank/DDBJ databases">
        <authorList>
            <person name="Varghese N."/>
            <person name="Submissions S."/>
        </authorList>
    </citation>
    <scope>NUCLEOTIDE SEQUENCE [LARGE SCALE GENOMIC DNA]</scope>
    <source>
        <strain evidence="9">DSM 28453</strain>
    </source>
</reference>
<evidence type="ECO:0000256" key="1">
    <source>
        <dbReference type="ARBA" id="ARBA00004141"/>
    </source>
</evidence>
<keyword evidence="4 6" id="KW-1133">Transmembrane helix</keyword>
<dbReference type="Pfam" id="PF00892">
    <property type="entry name" value="EamA"/>
    <property type="match status" value="1"/>
</dbReference>
<name>A0A1I4AZG9_9RHOB</name>
<evidence type="ECO:0000256" key="2">
    <source>
        <dbReference type="ARBA" id="ARBA00009853"/>
    </source>
</evidence>
<dbReference type="Proteomes" id="UP000198851">
    <property type="component" value="Unassembled WGS sequence"/>
</dbReference>
<feature type="transmembrane region" description="Helical" evidence="6">
    <location>
        <begin position="251"/>
        <end position="268"/>
    </location>
</feature>
<dbReference type="InterPro" id="IPR000620">
    <property type="entry name" value="EamA_dom"/>
</dbReference>